<dbReference type="Pfam" id="PF03959">
    <property type="entry name" value="FSH1"/>
    <property type="match status" value="1"/>
</dbReference>
<proteinExistence type="predicted"/>
<evidence type="ECO:0000259" key="3">
    <source>
        <dbReference type="PROSITE" id="PS50048"/>
    </source>
</evidence>
<feature type="compositionally biased region" description="Polar residues" evidence="2">
    <location>
        <begin position="672"/>
        <end position="683"/>
    </location>
</feature>
<dbReference type="PANTHER" id="PTHR48070:SF6">
    <property type="entry name" value="ESTERASE OVCA2"/>
    <property type="match status" value="1"/>
</dbReference>
<feature type="region of interest" description="Disordered" evidence="2">
    <location>
        <begin position="498"/>
        <end position="557"/>
    </location>
</feature>
<evidence type="ECO:0000256" key="1">
    <source>
        <dbReference type="ARBA" id="ARBA00022801"/>
    </source>
</evidence>
<evidence type="ECO:0000256" key="2">
    <source>
        <dbReference type="SAM" id="MobiDB-lite"/>
    </source>
</evidence>
<dbReference type="GO" id="GO:0005737">
    <property type="term" value="C:cytoplasm"/>
    <property type="evidence" value="ECO:0007669"/>
    <property type="project" value="TreeGrafter"/>
</dbReference>
<dbReference type="Gene3D" id="3.40.50.1820">
    <property type="entry name" value="alpha/beta hydrolase"/>
    <property type="match status" value="1"/>
</dbReference>
<dbReference type="OrthoDB" id="414698at2759"/>
<name>A0A8H7PHR3_9FUNG</name>
<dbReference type="Gene3D" id="4.10.240.10">
    <property type="entry name" value="Zn(2)-C6 fungal-type DNA-binding domain"/>
    <property type="match status" value="1"/>
</dbReference>
<feature type="region of interest" description="Disordered" evidence="2">
    <location>
        <begin position="329"/>
        <end position="368"/>
    </location>
</feature>
<dbReference type="InterPro" id="IPR029058">
    <property type="entry name" value="AB_hydrolase_fold"/>
</dbReference>
<dbReference type="PROSITE" id="PS50048">
    <property type="entry name" value="ZN2_CY6_FUNGAL_2"/>
    <property type="match status" value="1"/>
</dbReference>
<dbReference type="SUPFAM" id="SSF57701">
    <property type="entry name" value="Zn2/Cys6 DNA-binding domain"/>
    <property type="match status" value="1"/>
</dbReference>
<keyword evidence="5" id="KW-1185">Reference proteome</keyword>
<dbReference type="InterPro" id="IPR005645">
    <property type="entry name" value="FSH-like_dom"/>
</dbReference>
<dbReference type="AlphaFoldDB" id="A0A8H7PHR3"/>
<dbReference type="GO" id="GO:0016787">
    <property type="term" value="F:hydrolase activity"/>
    <property type="evidence" value="ECO:0007669"/>
    <property type="project" value="UniProtKB-KW"/>
</dbReference>
<organism evidence="4 5">
    <name type="scientific">Umbelopsis vinacea</name>
    <dbReference type="NCBI Taxonomy" id="44442"/>
    <lineage>
        <taxon>Eukaryota</taxon>
        <taxon>Fungi</taxon>
        <taxon>Fungi incertae sedis</taxon>
        <taxon>Mucoromycota</taxon>
        <taxon>Mucoromycotina</taxon>
        <taxon>Umbelopsidomycetes</taxon>
        <taxon>Umbelopsidales</taxon>
        <taxon>Umbelopsidaceae</taxon>
        <taxon>Umbelopsis</taxon>
    </lineage>
</organism>
<evidence type="ECO:0000313" key="4">
    <source>
        <dbReference type="EMBL" id="KAG2173476.1"/>
    </source>
</evidence>
<keyword evidence="1" id="KW-0378">Hydrolase</keyword>
<dbReference type="EMBL" id="JAEPRA010000018">
    <property type="protein sequence ID" value="KAG2173476.1"/>
    <property type="molecule type" value="Genomic_DNA"/>
</dbReference>
<dbReference type="SUPFAM" id="SSF53474">
    <property type="entry name" value="alpha/beta-Hydrolases"/>
    <property type="match status" value="1"/>
</dbReference>
<feature type="domain" description="Zn(2)-C6 fungal-type" evidence="3">
    <location>
        <begin position="375"/>
        <end position="404"/>
    </location>
</feature>
<dbReference type="GO" id="GO:0000981">
    <property type="term" value="F:DNA-binding transcription factor activity, RNA polymerase II-specific"/>
    <property type="evidence" value="ECO:0007669"/>
    <property type="project" value="InterPro"/>
</dbReference>
<evidence type="ECO:0000313" key="5">
    <source>
        <dbReference type="Proteomes" id="UP000612746"/>
    </source>
</evidence>
<feature type="compositionally biased region" description="Low complexity" evidence="2">
    <location>
        <begin position="529"/>
        <end position="540"/>
    </location>
</feature>
<protein>
    <recommendedName>
        <fullName evidence="3">Zn(2)-C6 fungal-type domain-containing protein</fullName>
    </recommendedName>
</protein>
<feature type="compositionally biased region" description="Low complexity" evidence="2">
    <location>
        <begin position="335"/>
        <end position="354"/>
    </location>
</feature>
<dbReference type="InterPro" id="IPR001138">
    <property type="entry name" value="Zn2Cys6_DnaBD"/>
</dbReference>
<dbReference type="GO" id="GO:0008270">
    <property type="term" value="F:zinc ion binding"/>
    <property type="evidence" value="ECO:0007669"/>
    <property type="project" value="InterPro"/>
</dbReference>
<dbReference type="PANTHER" id="PTHR48070">
    <property type="entry name" value="ESTERASE OVCA2"/>
    <property type="match status" value="1"/>
</dbReference>
<feature type="compositionally biased region" description="Low complexity" evidence="2">
    <location>
        <begin position="699"/>
        <end position="709"/>
    </location>
</feature>
<dbReference type="CDD" id="cd00067">
    <property type="entry name" value="GAL4"/>
    <property type="match status" value="1"/>
</dbReference>
<comment type="caution">
    <text evidence="4">The sequence shown here is derived from an EMBL/GenBank/DDBJ whole genome shotgun (WGS) entry which is preliminary data.</text>
</comment>
<dbReference type="Proteomes" id="UP000612746">
    <property type="component" value="Unassembled WGS sequence"/>
</dbReference>
<feature type="compositionally biased region" description="Low complexity" evidence="2">
    <location>
        <begin position="427"/>
        <end position="442"/>
    </location>
</feature>
<feature type="compositionally biased region" description="Low complexity" evidence="2">
    <location>
        <begin position="587"/>
        <end position="604"/>
    </location>
</feature>
<gene>
    <name evidence="4" type="ORF">INT44_007067</name>
</gene>
<feature type="region of interest" description="Disordered" evidence="2">
    <location>
        <begin position="411"/>
        <end position="462"/>
    </location>
</feature>
<feature type="compositionally biased region" description="Basic residues" evidence="2">
    <location>
        <begin position="411"/>
        <end position="425"/>
    </location>
</feature>
<dbReference type="GO" id="GO:0005634">
    <property type="term" value="C:nucleus"/>
    <property type="evidence" value="ECO:0007669"/>
    <property type="project" value="TreeGrafter"/>
</dbReference>
<dbReference type="SMART" id="SM00066">
    <property type="entry name" value="GAL4"/>
    <property type="match status" value="1"/>
</dbReference>
<dbReference type="InterPro" id="IPR036864">
    <property type="entry name" value="Zn2-C6_fun-type_DNA-bd_sf"/>
</dbReference>
<feature type="compositionally biased region" description="Low complexity" evidence="2">
    <location>
        <begin position="660"/>
        <end position="671"/>
    </location>
</feature>
<sequence>MVAVTRKLRILCLHGYTQNSITFSKKTAVLRKALKDVAELVYVTGPHKVLEPEFLTVEERQAAAEQEVSEELMPYAWFFGRKDDDKYEGFEASVSFLKEVMIKQGPFDAVFGFSQGAAMAALLCAMLENRSALPGLIPENFDHPRFLFSIICAGFVSRATAHQPLFEHIIQTPSLHIIGELDTLVAPERMMALADRFNKPDIFRHAGGHFVPTNAASRNTIKDDDMSFNGDMAEHVVDTPFSWLLRGRQIYSLNHLSGICPLYGNPMATGQVTCPFLPKKVLDLKPRHPISRFTCFARKYHLKRNLFPSMQSIPPQYYAPYGNATAHYQPPPPHMMQQQQQPPMGMGMSQLPPQASSQPELNASGKPKRKQVKNACVNCQKACKKCDDGRPCQRCVKYGLTETCIDSVRKERKKGVKRGPYKRRNQANSSSASASPTPTPSNLYAQSPATANPGMRQPLPFNYSQFPQYDSFNATSGYPTYGYSNMMPPNYQHNPSMVSYQGLGVMPSPHHQQQQQQHDMNGRPVNHSPQYQQQQQQQPQAAESKSQPNEAGEDEDGNKLSILSQLCSAVLDNTDAPKQEEGIEDGQTASQQRQQQSQEQASSRYLPVHSNGTPPPSRGHSRTSSFEQQQQQQQYPSQFGHDSPHTYVNGQLRANVYGTPNSSPSNSPVNNTYNKSGSQQPASGSWPLPSLQSVVSPAQNNQGNWQQGW</sequence>
<feature type="region of interest" description="Disordered" evidence="2">
    <location>
        <begin position="579"/>
        <end position="709"/>
    </location>
</feature>
<dbReference type="InterPro" id="IPR050593">
    <property type="entry name" value="LovG"/>
</dbReference>
<dbReference type="FunFam" id="3.40.50.1820:FF:000073">
    <property type="entry name" value="esterase OVCA2 isoform X6"/>
    <property type="match status" value="1"/>
</dbReference>
<reference evidence="4" key="1">
    <citation type="submission" date="2020-12" db="EMBL/GenBank/DDBJ databases">
        <title>Metabolic potential, ecology and presence of endohyphal bacteria is reflected in genomic diversity of Mucoromycotina.</title>
        <authorList>
            <person name="Muszewska A."/>
            <person name="Okrasinska A."/>
            <person name="Steczkiewicz K."/>
            <person name="Drgas O."/>
            <person name="Orlowska M."/>
            <person name="Perlinska-Lenart U."/>
            <person name="Aleksandrzak-Piekarczyk T."/>
            <person name="Szatraj K."/>
            <person name="Zielenkiewicz U."/>
            <person name="Pilsyk S."/>
            <person name="Malc E."/>
            <person name="Mieczkowski P."/>
            <person name="Kruszewska J.S."/>
            <person name="Biernat P."/>
            <person name="Pawlowska J."/>
        </authorList>
    </citation>
    <scope>NUCLEOTIDE SEQUENCE</scope>
    <source>
        <strain evidence="4">WA0000051536</strain>
    </source>
</reference>
<accession>A0A8H7PHR3</accession>